<dbReference type="GO" id="GO:0006355">
    <property type="term" value="P:regulation of DNA-templated transcription"/>
    <property type="evidence" value="ECO:0007669"/>
    <property type="project" value="InterPro"/>
</dbReference>
<dbReference type="PANTHER" id="PTHR46446:SF11">
    <property type="entry name" value="TRANSCRIPTION FACTOR PRE6"/>
    <property type="match status" value="1"/>
</dbReference>
<protein>
    <submittedName>
        <fullName evidence="1">Hypothetical bHLH family protein</fullName>
    </submittedName>
</protein>
<dbReference type="EMBL" id="AY830138">
    <property type="protein sequence ID" value="AAV88077.1"/>
    <property type="molecule type" value="Genomic_DNA"/>
</dbReference>
<dbReference type="InterPro" id="IPR044293">
    <property type="entry name" value="PRE"/>
</dbReference>
<organism evidence="1">
    <name type="scientific">Ipomoea batatas</name>
    <name type="common">Sweet potato</name>
    <name type="synonym">Convolvulus batatas</name>
    <dbReference type="NCBI Taxonomy" id="4120"/>
    <lineage>
        <taxon>Eukaryota</taxon>
        <taxon>Viridiplantae</taxon>
        <taxon>Streptophyta</taxon>
        <taxon>Embryophyta</taxon>
        <taxon>Tracheophyta</taxon>
        <taxon>Spermatophyta</taxon>
        <taxon>Magnoliopsida</taxon>
        <taxon>eudicotyledons</taxon>
        <taxon>Gunneridae</taxon>
        <taxon>Pentapetalae</taxon>
        <taxon>asterids</taxon>
        <taxon>lamiids</taxon>
        <taxon>Solanales</taxon>
        <taxon>Convolvulaceae</taxon>
        <taxon>Ipomoeeae</taxon>
        <taxon>Ipomoea</taxon>
    </lineage>
</organism>
<evidence type="ECO:0000313" key="1">
    <source>
        <dbReference type="EMBL" id="AAV88077.1"/>
    </source>
</evidence>
<dbReference type="AlphaFoldDB" id="Q5MG91"/>
<dbReference type="GO" id="GO:0046983">
    <property type="term" value="F:protein dimerization activity"/>
    <property type="evidence" value="ECO:0007669"/>
    <property type="project" value="InterPro"/>
</dbReference>
<dbReference type="PANTHER" id="PTHR46446">
    <property type="entry name" value="TRANSCRIPTION FACTOR PRE"/>
    <property type="match status" value="1"/>
</dbReference>
<sequence>MSSRRSRSRQPETSRISDDQIADLVSKLQRLIPEIRGRRSDKAIDLNSNSTTSEAHTIRILVIVPPQLHPATASRIDIPRTTLLRLVEFPIPVAPTPRSDKASGRMIKLVSNHKVPRLTVYWAFWIGLINYRQFSGDRWTVEVVALVVRRSPGNIWEKRNTEIQTGWRMRNLICPNPPDAHAYRLQENYVKNYLNAHI</sequence>
<reference evidence="1" key="1">
    <citation type="submission" date="2004-11" db="EMBL/GenBank/DDBJ databases">
        <title>An RGA cluster in sweet potato.</title>
        <authorList>
            <person name="Sosinski B.R."/>
            <person name="He L."/>
            <person name="Pokryzwa R.M."/>
            <person name="Martin S.L."/>
            <person name="Salstead A.P."/>
            <person name="Roldan M.A."/>
        </authorList>
    </citation>
    <scope>NUCLEOTIDE SEQUENCE</scope>
</reference>
<name>Q5MG91_IPOBA</name>
<dbReference type="GO" id="GO:0040008">
    <property type="term" value="P:regulation of growth"/>
    <property type="evidence" value="ECO:0007669"/>
    <property type="project" value="InterPro"/>
</dbReference>
<proteinExistence type="predicted"/>
<accession>Q5MG91</accession>